<dbReference type="Gene3D" id="2.40.30.170">
    <property type="match status" value="1"/>
</dbReference>
<protein>
    <submittedName>
        <fullName evidence="4">Multidrug resistance protein MdtN</fullName>
    </submittedName>
</protein>
<evidence type="ECO:0000313" key="5">
    <source>
        <dbReference type="Proteomes" id="UP000048926"/>
    </source>
</evidence>
<feature type="coiled-coil region" evidence="1">
    <location>
        <begin position="204"/>
        <end position="231"/>
    </location>
</feature>
<evidence type="ECO:0000313" key="4">
    <source>
        <dbReference type="EMBL" id="CTQ43627.1"/>
    </source>
</evidence>
<organism evidence="4 5">
    <name type="scientific">Roseibium aggregatum</name>
    <dbReference type="NCBI Taxonomy" id="187304"/>
    <lineage>
        <taxon>Bacteria</taxon>
        <taxon>Pseudomonadati</taxon>
        <taxon>Pseudomonadota</taxon>
        <taxon>Alphaproteobacteria</taxon>
        <taxon>Hyphomicrobiales</taxon>
        <taxon>Stappiaceae</taxon>
        <taxon>Roseibium</taxon>
    </lineage>
</organism>
<name>A0A0M6Y2W4_9HYPH</name>
<feature type="transmembrane region" description="Helical" evidence="2">
    <location>
        <begin position="7"/>
        <end position="29"/>
    </location>
</feature>
<dbReference type="Pfam" id="PF25917">
    <property type="entry name" value="BSH_RND"/>
    <property type="match status" value="1"/>
</dbReference>
<dbReference type="Gene3D" id="2.40.50.100">
    <property type="match status" value="1"/>
</dbReference>
<feature type="coiled-coil region" evidence="1">
    <location>
        <begin position="117"/>
        <end position="165"/>
    </location>
</feature>
<keyword evidence="2" id="KW-0812">Transmembrane</keyword>
<reference evidence="5" key="1">
    <citation type="submission" date="2015-07" db="EMBL/GenBank/DDBJ databases">
        <authorList>
            <person name="Rodrigo-Torres Lidia"/>
            <person name="Arahal R.David."/>
        </authorList>
    </citation>
    <scope>NUCLEOTIDE SEQUENCE [LARGE SCALE GENOMIC DNA]</scope>
    <source>
        <strain evidence="5">CECT 4801</strain>
    </source>
</reference>
<keyword evidence="2" id="KW-0472">Membrane</keyword>
<keyword evidence="5" id="KW-1185">Reference proteome</keyword>
<evidence type="ECO:0000256" key="1">
    <source>
        <dbReference type="SAM" id="Coils"/>
    </source>
</evidence>
<gene>
    <name evidence="4" type="primary">mdtN_2</name>
    <name evidence="4" type="ORF">LAL4801_02067</name>
</gene>
<dbReference type="RefSeq" id="WP_055655841.1">
    <property type="nucleotide sequence ID" value="NZ_CXST01000001.1"/>
</dbReference>
<feature type="domain" description="Multidrug resistance protein MdtA-like barrel-sandwich hybrid" evidence="3">
    <location>
        <begin position="74"/>
        <end position="259"/>
    </location>
</feature>
<dbReference type="InterPro" id="IPR058625">
    <property type="entry name" value="MdtA-like_BSH"/>
</dbReference>
<dbReference type="AlphaFoldDB" id="A0A0M6Y2W4"/>
<keyword evidence="2" id="KW-1133">Transmembrane helix</keyword>
<proteinExistence type="predicted"/>
<dbReference type="GO" id="GO:1990281">
    <property type="term" value="C:efflux pump complex"/>
    <property type="evidence" value="ECO:0007669"/>
    <property type="project" value="TreeGrafter"/>
</dbReference>
<dbReference type="EMBL" id="CXST01000001">
    <property type="protein sequence ID" value="CTQ43627.1"/>
    <property type="molecule type" value="Genomic_DNA"/>
</dbReference>
<dbReference type="PANTHER" id="PTHR30469">
    <property type="entry name" value="MULTIDRUG RESISTANCE PROTEIN MDTA"/>
    <property type="match status" value="1"/>
</dbReference>
<dbReference type="Proteomes" id="UP000048926">
    <property type="component" value="Unassembled WGS sequence"/>
</dbReference>
<dbReference type="SUPFAM" id="SSF111369">
    <property type="entry name" value="HlyD-like secretion proteins"/>
    <property type="match status" value="1"/>
</dbReference>
<dbReference type="PANTHER" id="PTHR30469:SF36">
    <property type="entry name" value="BLL3903 PROTEIN"/>
    <property type="match status" value="1"/>
</dbReference>
<accession>A0A0M6Y2W4</accession>
<dbReference type="OrthoDB" id="7626141at2"/>
<dbReference type="GO" id="GO:0015562">
    <property type="term" value="F:efflux transmembrane transporter activity"/>
    <property type="evidence" value="ECO:0007669"/>
    <property type="project" value="TreeGrafter"/>
</dbReference>
<keyword evidence="1" id="KW-0175">Coiled coil</keyword>
<evidence type="ECO:0000256" key="2">
    <source>
        <dbReference type="SAM" id="Phobius"/>
    </source>
</evidence>
<dbReference type="STRING" id="187304.B0E33_19635"/>
<sequence>MRFLMRGLVGLALMAIMIGFAGFGGYRLYTAMTAEETAQRRPARERSYSVNVAELTSQTVAPVTTAYGQVESWRTLELRASSEGRLVEVASKFRDGAAVAKGELLLRIDPANAEFQVLDAEAALADAEAQKAEAAEAIVGAEQELEAARRQLDLRKQALERQQQLRDKGYSTAVQVETEELAVASLEQSLSNRLQSVITARKRIERMDLTVKRARLALDDARRTLEEVTLTAPFTGYLSEVNATLGRRVSSSETLALLIDPAALEVRFSLSTDEFSRLLDTSGSLVKAPVTAVLQLGGRSIEVPGAIDRAAAVVSEGEAGRTLFATLDLEPGTVLRPGDFVKVNVLEPELTRVAKVPSAALTEDGRMLIVGEGDRIEEIKATILRRMGNEVIVANVPFGADYVRERLPQLGTGLKVTPRRNTGGQDDPQLDEPATAQALEAGEARLSGDLVALEPERRAALIDQLNRSDMPENRKARLLALLNKPMVPKELIERLEHGGGNSG</sequence>
<evidence type="ECO:0000259" key="3">
    <source>
        <dbReference type="Pfam" id="PF25917"/>
    </source>
</evidence>
<dbReference type="Gene3D" id="1.10.287.470">
    <property type="entry name" value="Helix hairpin bin"/>
    <property type="match status" value="1"/>
</dbReference>